<feature type="domain" description="Ancillary SecYEG translocon subunit/Cell division coordinator CpoB TPR" evidence="3">
    <location>
        <begin position="23"/>
        <end position="138"/>
    </location>
</feature>
<evidence type="ECO:0000313" key="5">
    <source>
        <dbReference type="Proteomes" id="UP000305848"/>
    </source>
</evidence>
<evidence type="ECO:0000259" key="3">
    <source>
        <dbReference type="Pfam" id="PF09976"/>
    </source>
</evidence>
<reference evidence="4 5" key="1">
    <citation type="submission" date="2019-05" db="EMBL/GenBank/DDBJ databases">
        <title>Panacibacter sp. strain 17mud1-8 Genome sequencing and assembly.</title>
        <authorList>
            <person name="Chhetri G."/>
        </authorList>
    </citation>
    <scope>NUCLEOTIDE SEQUENCE [LARGE SCALE GENOMIC DNA]</scope>
    <source>
        <strain evidence="4 5">17mud1-8</strain>
    </source>
</reference>
<dbReference type="OrthoDB" id="9808622at2"/>
<dbReference type="EMBL" id="SZQL01000008">
    <property type="protein sequence ID" value="TKK68234.1"/>
    <property type="molecule type" value="Genomic_DNA"/>
</dbReference>
<dbReference type="RefSeq" id="WP_137261913.1">
    <property type="nucleotide sequence ID" value="NZ_SZQL01000008.1"/>
</dbReference>
<sequence>MAVETKVKAVPVRGDAAARLQGYWIKYAKTAAIVIVAAIVIFGGWFVYNSWIMQPKEEQAEKAIYKAQQYFAQDSSYKVLHGDGVNKGVLAIMTNYSGTKTANLAKFYAGVSYLKLGKFSDAINQLKDFTTDSKPVQMKAYGCLGDAYSELKKNTEAIDAYKKAASTFEADEADAAEYLFRAALLSEVSGNTQQAVDLYKQLKDKFPTTMRGSQADKYLYRLQIVPNEFSAK</sequence>
<dbReference type="InterPro" id="IPR019734">
    <property type="entry name" value="TPR_rpt"/>
</dbReference>
<dbReference type="SMART" id="SM00028">
    <property type="entry name" value="TPR"/>
    <property type="match status" value="2"/>
</dbReference>
<dbReference type="AlphaFoldDB" id="A0A4U3L1Z4"/>
<feature type="repeat" description="TPR" evidence="1">
    <location>
        <begin position="138"/>
        <end position="171"/>
    </location>
</feature>
<keyword evidence="1" id="KW-0802">TPR repeat</keyword>
<feature type="transmembrane region" description="Helical" evidence="2">
    <location>
        <begin position="27"/>
        <end position="48"/>
    </location>
</feature>
<organism evidence="4 5">
    <name type="scientific">Ilyomonas limi</name>
    <dbReference type="NCBI Taxonomy" id="2575867"/>
    <lineage>
        <taxon>Bacteria</taxon>
        <taxon>Pseudomonadati</taxon>
        <taxon>Bacteroidota</taxon>
        <taxon>Chitinophagia</taxon>
        <taxon>Chitinophagales</taxon>
        <taxon>Chitinophagaceae</taxon>
        <taxon>Ilyomonas</taxon>
    </lineage>
</organism>
<evidence type="ECO:0000256" key="1">
    <source>
        <dbReference type="PROSITE-ProRule" id="PRU00339"/>
    </source>
</evidence>
<dbReference type="PROSITE" id="PS50005">
    <property type="entry name" value="TPR"/>
    <property type="match status" value="1"/>
</dbReference>
<dbReference type="Pfam" id="PF13174">
    <property type="entry name" value="TPR_6"/>
    <property type="match status" value="1"/>
</dbReference>
<name>A0A4U3L1Z4_9BACT</name>
<dbReference type="InterPro" id="IPR018704">
    <property type="entry name" value="SecYEG/CpoB_TPR"/>
</dbReference>
<keyword evidence="5" id="KW-1185">Reference proteome</keyword>
<keyword evidence="2" id="KW-1133">Transmembrane helix</keyword>
<gene>
    <name evidence="4" type="ORF">FC093_11405</name>
</gene>
<dbReference type="InterPro" id="IPR011990">
    <property type="entry name" value="TPR-like_helical_dom_sf"/>
</dbReference>
<keyword evidence="2" id="KW-0472">Membrane</keyword>
<dbReference type="SUPFAM" id="SSF48452">
    <property type="entry name" value="TPR-like"/>
    <property type="match status" value="1"/>
</dbReference>
<dbReference type="Proteomes" id="UP000305848">
    <property type="component" value="Unassembled WGS sequence"/>
</dbReference>
<evidence type="ECO:0000313" key="4">
    <source>
        <dbReference type="EMBL" id="TKK68234.1"/>
    </source>
</evidence>
<protein>
    <submittedName>
        <fullName evidence="4">Tetratricopeptide repeat protein</fullName>
    </submittedName>
</protein>
<keyword evidence="2" id="KW-0812">Transmembrane</keyword>
<proteinExistence type="predicted"/>
<dbReference type="Gene3D" id="1.25.40.10">
    <property type="entry name" value="Tetratricopeptide repeat domain"/>
    <property type="match status" value="1"/>
</dbReference>
<accession>A0A4U3L1Z4</accession>
<dbReference type="Pfam" id="PF09976">
    <property type="entry name" value="TPR_21"/>
    <property type="match status" value="1"/>
</dbReference>
<comment type="caution">
    <text evidence="4">The sequence shown here is derived from an EMBL/GenBank/DDBJ whole genome shotgun (WGS) entry which is preliminary data.</text>
</comment>
<evidence type="ECO:0000256" key="2">
    <source>
        <dbReference type="SAM" id="Phobius"/>
    </source>
</evidence>